<proteinExistence type="predicted"/>
<accession>A0ACB8D6Q2</accession>
<reference evidence="1" key="1">
    <citation type="submission" date="2020-05" db="EMBL/GenBank/DDBJ databases">
        <title>Large-scale comparative analyses of tick genomes elucidate their genetic diversity and vector capacities.</title>
        <authorList>
            <person name="Jia N."/>
            <person name="Wang J."/>
            <person name="Shi W."/>
            <person name="Du L."/>
            <person name="Sun Y."/>
            <person name="Zhan W."/>
            <person name="Jiang J."/>
            <person name="Wang Q."/>
            <person name="Zhang B."/>
            <person name="Ji P."/>
            <person name="Sakyi L.B."/>
            <person name="Cui X."/>
            <person name="Yuan T."/>
            <person name="Jiang B."/>
            <person name="Yang W."/>
            <person name="Lam T.T.-Y."/>
            <person name="Chang Q."/>
            <person name="Ding S."/>
            <person name="Wang X."/>
            <person name="Zhu J."/>
            <person name="Ruan X."/>
            <person name="Zhao L."/>
            <person name="Wei J."/>
            <person name="Que T."/>
            <person name="Du C."/>
            <person name="Cheng J."/>
            <person name="Dai P."/>
            <person name="Han X."/>
            <person name="Huang E."/>
            <person name="Gao Y."/>
            <person name="Liu J."/>
            <person name="Shao H."/>
            <person name="Ye R."/>
            <person name="Li L."/>
            <person name="Wei W."/>
            <person name="Wang X."/>
            <person name="Wang C."/>
            <person name="Yang T."/>
            <person name="Huo Q."/>
            <person name="Li W."/>
            <person name="Guo W."/>
            <person name="Chen H."/>
            <person name="Zhou L."/>
            <person name="Ni X."/>
            <person name="Tian J."/>
            <person name="Zhou Y."/>
            <person name="Sheng Y."/>
            <person name="Liu T."/>
            <person name="Pan Y."/>
            <person name="Xia L."/>
            <person name="Li J."/>
            <person name="Zhao F."/>
            <person name="Cao W."/>
        </authorList>
    </citation>
    <scope>NUCLEOTIDE SEQUENCE</scope>
    <source>
        <strain evidence="1">Dsil-2018</strain>
    </source>
</reference>
<gene>
    <name evidence="1" type="ORF">HPB49_017618</name>
</gene>
<name>A0ACB8D6Q2_DERSI</name>
<dbReference type="EMBL" id="CM023472">
    <property type="protein sequence ID" value="KAH7960195.1"/>
    <property type="molecule type" value="Genomic_DNA"/>
</dbReference>
<protein>
    <submittedName>
        <fullName evidence="1">Uncharacterized protein</fullName>
    </submittedName>
</protein>
<organism evidence="1 2">
    <name type="scientific">Dermacentor silvarum</name>
    <name type="common">Tick</name>
    <dbReference type="NCBI Taxonomy" id="543639"/>
    <lineage>
        <taxon>Eukaryota</taxon>
        <taxon>Metazoa</taxon>
        <taxon>Ecdysozoa</taxon>
        <taxon>Arthropoda</taxon>
        <taxon>Chelicerata</taxon>
        <taxon>Arachnida</taxon>
        <taxon>Acari</taxon>
        <taxon>Parasitiformes</taxon>
        <taxon>Ixodida</taxon>
        <taxon>Ixodoidea</taxon>
        <taxon>Ixodidae</taxon>
        <taxon>Rhipicephalinae</taxon>
        <taxon>Dermacentor</taxon>
    </lineage>
</organism>
<sequence>MNDLVESLRQDNASLIAENKALKAENAALSHKVAHMEQYSRINNIEIRGIPVTEGEDCAAIMQTIGDMIACKLAPSDLDIVHRVATVKGGAKNLLARFCSRSKKNEFVSKARKAKLCLEDIGLSGATNSPVYFNDHLTPENKALFSQALSLKKANNWKFLWTDNCQIKARRTTESKVFRITCKADLSKIC</sequence>
<evidence type="ECO:0000313" key="1">
    <source>
        <dbReference type="EMBL" id="KAH7960195.1"/>
    </source>
</evidence>
<keyword evidence="2" id="KW-1185">Reference proteome</keyword>
<evidence type="ECO:0000313" key="2">
    <source>
        <dbReference type="Proteomes" id="UP000821865"/>
    </source>
</evidence>
<comment type="caution">
    <text evidence="1">The sequence shown here is derived from an EMBL/GenBank/DDBJ whole genome shotgun (WGS) entry which is preliminary data.</text>
</comment>
<dbReference type="Proteomes" id="UP000821865">
    <property type="component" value="Chromosome 3"/>
</dbReference>